<evidence type="ECO:0000256" key="4">
    <source>
        <dbReference type="PROSITE-ProRule" id="PRU00335"/>
    </source>
</evidence>
<evidence type="ECO:0000256" key="3">
    <source>
        <dbReference type="ARBA" id="ARBA00023163"/>
    </source>
</evidence>
<dbReference type="InterPro" id="IPR050109">
    <property type="entry name" value="HTH-type_TetR-like_transc_reg"/>
</dbReference>
<evidence type="ECO:0000313" key="6">
    <source>
        <dbReference type="EMBL" id="MCW2307145.1"/>
    </source>
</evidence>
<dbReference type="PROSITE" id="PS50977">
    <property type="entry name" value="HTH_TETR_2"/>
    <property type="match status" value="1"/>
</dbReference>
<dbReference type="InterPro" id="IPR001647">
    <property type="entry name" value="HTH_TetR"/>
</dbReference>
<organism evidence="6 7">
    <name type="scientific">Rhodobium gokarnense</name>
    <dbReference type="NCBI Taxonomy" id="364296"/>
    <lineage>
        <taxon>Bacteria</taxon>
        <taxon>Pseudomonadati</taxon>
        <taxon>Pseudomonadota</taxon>
        <taxon>Alphaproteobacteria</taxon>
        <taxon>Hyphomicrobiales</taxon>
        <taxon>Rhodobiaceae</taxon>
        <taxon>Rhodobium</taxon>
    </lineage>
</organism>
<gene>
    <name evidence="6" type="ORF">M2319_001467</name>
</gene>
<keyword evidence="7" id="KW-1185">Reference proteome</keyword>
<evidence type="ECO:0000259" key="5">
    <source>
        <dbReference type="PROSITE" id="PS50977"/>
    </source>
</evidence>
<dbReference type="EMBL" id="JAOQNS010000003">
    <property type="protein sequence ID" value="MCW2307145.1"/>
    <property type="molecule type" value="Genomic_DNA"/>
</dbReference>
<protein>
    <submittedName>
        <fullName evidence="6">AcrR family transcriptional regulator</fullName>
    </submittedName>
</protein>
<sequence length="206" mass="21721">MTKAARTRIDDREALKKRYVEEAARIIAAEGLSALTARRLAGNLGVAVGTTYNLFANLDEIVVAVNGRTLDGLAAAIAAEPLPAESVEAALIALSDRYLGFVRSNRNLWQALFETAAPGGGEGPFPNQPRFEALFAVVEGVLGPLFPPGKEAARARSARVLWAGLHGISMLVLSQRLAPLGVATAEDLVKTLVCCHVAGLRSAHEG</sequence>
<dbReference type="Pfam" id="PF13305">
    <property type="entry name" value="TetR_C_33"/>
    <property type="match status" value="1"/>
</dbReference>
<feature type="domain" description="HTH tetR-type" evidence="5">
    <location>
        <begin position="13"/>
        <end position="73"/>
    </location>
</feature>
<feature type="DNA-binding region" description="H-T-H motif" evidence="4">
    <location>
        <begin position="36"/>
        <end position="55"/>
    </location>
</feature>
<name>A0ABT3H9S9_9HYPH</name>
<keyword evidence="2 4" id="KW-0238">DNA-binding</keyword>
<dbReference type="PANTHER" id="PTHR30055:SF234">
    <property type="entry name" value="HTH-TYPE TRANSCRIPTIONAL REGULATOR BETI"/>
    <property type="match status" value="1"/>
</dbReference>
<comment type="caution">
    <text evidence="6">The sequence shown here is derived from an EMBL/GenBank/DDBJ whole genome shotgun (WGS) entry which is preliminary data.</text>
</comment>
<dbReference type="SUPFAM" id="SSF48498">
    <property type="entry name" value="Tetracyclin repressor-like, C-terminal domain"/>
    <property type="match status" value="1"/>
</dbReference>
<evidence type="ECO:0000256" key="2">
    <source>
        <dbReference type="ARBA" id="ARBA00023125"/>
    </source>
</evidence>
<evidence type="ECO:0000313" key="7">
    <source>
        <dbReference type="Proteomes" id="UP001209755"/>
    </source>
</evidence>
<dbReference type="Gene3D" id="1.10.357.10">
    <property type="entry name" value="Tetracycline Repressor, domain 2"/>
    <property type="match status" value="1"/>
</dbReference>
<dbReference type="InterPro" id="IPR036271">
    <property type="entry name" value="Tet_transcr_reg_TetR-rel_C_sf"/>
</dbReference>
<dbReference type="Proteomes" id="UP001209755">
    <property type="component" value="Unassembled WGS sequence"/>
</dbReference>
<dbReference type="RefSeq" id="WP_264600794.1">
    <property type="nucleotide sequence ID" value="NZ_JAOQNS010000003.1"/>
</dbReference>
<keyword evidence="3" id="KW-0804">Transcription</keyword>
<proteinExistence type="predicted"/>
<dbReference type="InterPro" id="IPR025996">
    <property type="entry name" value="MT1864/Rv1816-like_C"/>
</dbReference>
<dbReference type="PANTHER" id="PTHR30055">
    <property type="entry name" value="HTH-TYPE TRANSCRIPTIONAL REGULATOR RUTR"/>
    <property type="match status" value="1"/>
</dbReference>
<keyword evidence="1" id="KW-0805">Transcription regulation</keyword>
<dbReference type="SUPFAM" id="SSF46689">
    <property type="entry name" value="Homeodomain-like"/>
    <property type="match status" value="1"/>
</dbReference>
<evidence type="ECO:0000256" key="1">
    <source>
        <dbReference type="ARBA" id="ARBA00023015"/>
    </source>
</evidence>
<dbReference type="InterPro" id="IPR009057">
    <property type="entry name" value="Homeodomain-like_sf"/>
</dbReference>
<reference evidence="7" key="1">
    <citation type="submission" date="2023-07" db="EMBL/GenBank/DDBJ databases">
        <title>Genome sequencing of Purple Non-Sulfur Bacteria from various extreme environments.</title>
        <authorList>
            <person name="Mayer M."/>
        </authorList>
    </citation>
    <scope>NUCLEOTIDE SEQUENCE [LARGE SCALE GENOMIC DNA]</scope>
    <source>
        <strain evidence="7">DSM 17935</strain>
    </source>
</reference>
<accession>A0ABT3H9S9</accession>